<gene>
    <name evidence="4" type="primary">Ctu2</name>
    <name evidence="4" type="ORF">GTO96_0022683</name>
</gene>
<reference evidence="4 5" key="1">
    <citation type="journal article" date="2021" name="Cell">
        <title>Tracing the genetic footprints of vertebrate landing in non-teleost ray-finned fishes.</title>
        <authorList>
            <person name="Bi X."/>
            <person name="Wang K."/>
            <person name="Yang L."/>
            <person name="Pan H."/>
            <person name="Jiang H."/>
            <person name="Wei Q."/>
            <person name="Fang M."/>
            <person name="Yu H."/>
            <person name="Zhu C."/>
            <person name="Cai Y."/>
            <person name="He Y."/>
            <person name="Gan X."/>
            <person name="Zeng H."/>
            <person name="Yu D."/>
            <person name="Zhu Y."/>
            <person name="Jiang H."/>
            <person name="Qiu Q."/>
            <person name="Yang H."/>
            <person name="Zhang Y.E."/>
            <person name="Wang W."/>
            <person name="Zhu M."/>
            <person name="He S."/>
            <person name="Zhang G."/>
        </authorList>
    </citation>
    <scope>NUCLEOTIDE SEQUENCE [LARGE SCALE GENOMIC DNA]</scope>
    <source>
        <strain evidence="4">Bchr_013</strain>
    </source>
</reference>
<evidence type="ECO:0000256" key="2">
    <source>
        <dbReference type="ARBA" id="ARBA00022694"/>
    </source>
</evidence>
<dbReference type="InterPro" id="IPR019407">
    <property type="entry name" value="CTU2"/>
</dbReference>
<evidence type="ECO:0000313" key="4">
    <source>
        <dbReference type="EMBL" id="KAG2470089.1"/>
    </source>
</evidence>
<dbReference type="EMBL" id="JAATIS010000147">
    <property type="protein sequence ID" value="KAG2470089.1"/>
    <property type="molecule type" value="Genomic_DNA"/>
</dbReference>
<dbReference type="AlphaFoldDB" id="A0A8X7XM69"/>
<dbReference type="Proteomes" id="UP000886611">
    <property type="component" value="Unassembled WGS sequence"/>
</dbReference>
<dbReference type="SUPFAM" id="SSF52402">
    <property type="entry name" value="Adenine nucleotide alpha hydrolases-like"/>
    <property type="match status" value="1"/>
</dbReference>
<organism evidence="4 5">
    <name type="scientific">Polypterus senegalus</name>
    <name type="common">Senegal bichir</name>
    <dbReference type="NCBI Taxonomy" id="55291"/>
    <lineage>
        <taxon>Eukaryota</taxon>
        <taxon>Metazoa</taxon>
        <taxon>Chordata</taxon>
        <taxon>Craniata</taxon>
        <taxon>Vertebrata</taxon>
        <taxon>Euteleostomi</taxon>
        <taxon>Actinopterygii</taxon>
        <taxon>Polypteriformes</taxon>
        <taxon>Polypteridae</taxon>
        <taxon>Polypterus</taxon>
    </lineage>
</organism>
<feature type="non-terminal residue" evidence="4">
    <location>
        <position position="487"/>
    </location>
</feature>
<dbReference type="GO" id="GO:0005829">
    <property type="term" value="C:cytosol"/>
    <property type="evidence" value="ECO:0007669"/>
    <property type="project" value="TreeGrafter"/>
</dbReference>
<name>A0A8X7XM69_POLSE</name>
<dbReference type="GO" id="GO:0002143">
    <property type="term" value="P:tRNA wobble position uridine thiolation"/>
    <property type="evidence" value="ECO:0007669"/>
    <property type="project" value="TreeGrafter"/>
</dbReference>
<sequence>MDSRDQILGSDWEPCWGPWDSRDLDLRKKVGCTCWFDISPGCMTRDGNCFKEYFVHKFRAMLGKNRLVFPGEKEDERRACASPTPRGGVRPGSVGDHGSRAWKPYPVGARGHRQAALRCRFIPYGPRLGLEPGRDALEDKRRASASSRQSGGVRPGFPFVIVYLEEVFSLPSSVLQSIFSLPTEKDDLYKEAVAGFMQSYHTSVKKNLCHEKVAQETTLTEDHPHVSLLSTHAHANGTSISAFRGDFPYSPEQTKAVEKLFASVKTLTAKEEMLQTLRKHLILHTARIKGYSKVMMGDSCTRLAVKLLANICLGRGAFLAMDTGFSDPRHGDITIIRPMREYSSKEIAFYNKLFGVPSVFTAGLNTKAPEKASIQHLTESFIVKLQADFPSTVSTIYRTSEKLNPRYSQTPADDKGTETCLLCSCALGIELRDEASAFRAISISEELSQSKKPEGGQVSSSTTEECCAENKVETLESSGCSCQSRER</sequence>
<keyword evidence="5" id="KW-1185">Reference proteome</keyword>
<accession>A0A8X7XM69</accession>
<dbReference type="HAMAP" id="MF_03054">
    <property type="entry name" value="CTU2"/>
    <property type="match status" value="1"/>
</dbReference>
<comment type="caution">
    <text evidence="4">The sequence shown here is derived from an EMBL/GenBank/DDBJ whole genome shotgun (WGS) entry which is preliminary data.</text>
</comment>
<dbReference type="PANTHER" id="PTHR20882">
    <property type="entry name" value="CYTOPLASMIC TRNA 2-THIOLATION PROTEIN 2"/>
    <property type="match status" value="1"/>
</dbReference>
<protein>
    <submittedName>
        <fullName evidence="4">CTU2 protein</fullName>
    </submittedName>
</protein>
<dbReference type="Gene3D" id="3.40.50.620">
    <property type="entry name" value="HUPs"/>
    <property type="match status" value="1"/>
</dbReference>
<keyword evidence="2" id="KW-0819">tRNA processing</keyword>
<dbReference type="InterPro" id="IPR014729">
    <property type="entry name" value="Rossmann-like_a/b/a_fold"/>
</dbReference>
<evidence type="ECO:0000256" key="3">
    <source>
        <dbReference type="SAM" id="MobiDB-lite"/>
    </source>
</evidence>
<dbReference type="GO" id="GO:0000049">
    <property type="term" value="F:tRNA binding"/>
    <property type="evidence" value="ECO:0007669"/>
    <property type="project" value="InterPro"/>
</dbReference>
<evidence type="ECO:0000313" key="5">
    <source>
        <dbReference type="Proteomes" id="UP000886611"/>
    </source>
</evidence>
<feature type="region of interest" description="Disordered" evidence="3">
    <location>
        <begin position="75"/>
        <end position="101"/>
    </location>
</feature>
<dbReference type="GO" id="GO:0016783">
    <property type="term" value="F:sulfurtransferase activity"/>
    <property type="evidence" value="ECO:0007669"/>
    <property type="project" value="TreeGrafter"/>
</dbReference>
<dbReference type="Pfam" id="PF10288">
    <property type="entry name" value="CTU2"/>
    <property type="match status" value="1"/>
</dbReference>
<proteinExistence type="inferred from homology"/>
<dbReference type="PANTHER" id="PTHR20882:SF14">
    <property type="entry name" value="CYTOPLASMIC TRNA 2-THIOLATION PROTEIN 2"/>
    <property type="match status" value="1"/>
</dbReference>
<keyword evidence="1" id="KW-0963">Cytoplasm</keyword>
<evidence type="ECO:0000256" key="1">
    <source>
        <dbReference type="ARBA" id="ARBA00022490"/>
    </source>
</evidence>
<feature type="non-terminal residue" evidence="4">
    <location>
        <position position="1"/>
    </location>
</feature>